<reference evidence="3 4" key="1">
    <citation type="submission" date="2024-06" db="EMBL/GenBank/DDBJ databases">
        <title>Genomic Encyclopedia of Type Strains, Phase IV (KMG-IV): sequencing the most valuable type-strain genomes for metagenomic binning, comparative biology and taxonomic classification.</title>
        <authorList>
            <person name="Goeker M."/>
        </authorList>
    </citation>
    <scope>NUCLEOTIDE SEQUENCE [LARGE SCALE GENOMIC DNA]</scope>
    <source>
        <strain evidence="3 4">DSM 29388</strain>
    </source>
</reference>
<keyword evidence="1" id="KW-0732">Signal</keyword>
<sequence>MKQIFALTAIIGMFFFQSCATQGGEAGNSTLNLDLSGNWTLVEIHESSGTTINEGFPEKKPTLTLEAITKKLTGNTGCNQMFGSFQTNQNSVSFSKMGATKMYCAGVKESEYLKMFDQIKTYSIVNDQLSFLDAEGNTLLKYSK</sequence>
<evidence type="ECO:0000259" key="2">
    <source>
        <dbReference type="Pfam" id="PF03724"/>
    </source>
</evidence>
<dbReference type="Pfam" id="PF03724">
    <property type="entry name" value="META"/>
    <property type="match status" value="1"/>
</dbReference>
<dbReference type="PANTHER" id="PTHR35535">
    <property type="entry name" value="HEAT SHOCK PROTEIN HSLJ"/>
    <property type="match status" value="1"/>
</dbReference>
<feature type="chain" id="PRO_5046671467" evidence="1">
    <location>
        <begin position="21"/>
        <end position="144"/>
    </location>
</feature>
<organism evidence="3 4">
    <name type="scientific">Moheibacter stercoris</name>
    <dbReference type="NCBI Taxonomy" id="1628251"/>
    <lineage>
        <taxon>Bacteria</taxon>
        <taxon>Pseudomonadati</taxon>
        <taxon>Bacteroidota</taxon>
        <taxon>Flavobacteriia</taxon>
        <taxon>Flavobacteriales</taxon>
        <taxon>Weeksellaceae</taxon>
        <taxon>Moheibacter</taxon>
    </lineage>
</organism>
<name>A0ABV2LVJ7_9FLAO</name>
<dbReference type="RefSeq" id="WP_354509716.1">
    <property type="nucleotide sequence ID" value="NZ_JBEPMO010000013.1"/>
</dbReference>
<dbReference type="PROSITE" id="PS51257">
    <property type="entry name" value="PROKAR_LIPOPROTEIN"/>
    <property type="match status" value="1"/>
</dbReference>
<protein>
    <submittedName>
        <fullName evidence="3">Heat shock protein HslJ</fullName>
    </submittedName>
</protein>
<dbReference type="Gene3D" id="2.40.128.270">
    <property type="match status" value="1"/>
</dbReference>
<gene>
    <name evidence="3" type="ORF">ABID46_002055</name>
</gene>
<dbReference type="PANTHER" id="PTHR35535:SF1">
    <property type="entry name" value="HEAT SHOCK PROTEIN HSLJ"/>
    <property type="match status" value="1"/>
</dbReference>
<feature type="signal peptide" evidence="1">
    <location>
        <begin position="1"/>
        <end position="20"/>
    </location>
</feature>
<keyword evidence="3" id="KW-0346">Stress response</keyword>
<proteinExistence type="predicted"/>
<dbReference type="EMBL" id="JBEPMO010000013">
    <property type="protein sequence ID" value="MET3732466.1"/>
    <property type="molecule type" value="Genomic_DNA"/>
</dbReference>
<evidence type="ECO:0000313" key="4">
    <source>
        <dbReference type="Proteomes" id="UP001549146"/>
    </source>
</evidence>
<evidence type="ECO:0000256" key="1">
    <source>
        <dbReference type="SAM" id="SignalP"/>
    </source>
</evidence>
<dbReference type="InterPro" id="IPR053147">
    <property type="entry name" value="Hsp_HslJ-like"/>
</dbReference>
<feature type="domain" description="DUF306" evidence="2">
    <location>
        <begin position="36"/>
        <end position="142"/>
    </location>
</feature>
<evidence type="ECO:0000313" key="3">
    <source>
        <dbReference type="EMBL" id="MET3732466.1"/>
    </source>
</evidence>
<keyword evidence="4" id="KW-1185">Reference proteome</keyword>
<accession>A0ABV2LVJ7</accession>
<dbReference type="Proteomes" id="UP001549146">
    <property type="component" value="Unassembled WGS sequence"/>
</dbReference>
<dbReference type="InterPro" id="IPR038670">
    <property type="entry name" value="HslJ-like_sf"/>
</dbReference>
<comment type="caution">
    <text evidence="3">The sequence shown here is derived from an EMBL/GenBank/DDBJ whole genome shotgun (WGS) entry which is preliminary data.</text>
</comment>
<dbReference type="InterPro" id="IPR005184">
    <property type="entry name" value="DUF306_Meta_HslJ"/>
</dbReference>